<dbReference type="RefSeq" id="WP_010731360.1">
    <property type="nucleotide sequence ID" value="NZ_KB949529.1"/>
</dbReference>
<dbReference type="InterPro" id="IPR023365">
    <property type="entry name" value="Sortase_dom-sf"/>
</dbReference>
<dbReference type="Pfam" id="PF04203">
    <property type="entry name" value="Sortase"/>
    <property type="match status" value="1"/>
</dbReference>
<sequence length="251" mass="27966">MLNKQPRKKQIVGKWIIVLLLLSAVGVLLMMPAEANVAKYQQSQRMATFEQTGTSAKTDSSLDVAKIELGDPVGILSIPSISLKLPIYDGTSEKVLENGIGITEGTGDIEGGIGKNPLLAGHSGLYKDSLFDDLPSVKKNQKFYIQVNGEQHAYQIYRIEEIQKDELQRNFATYLAPDPNKDCVTLMTCTPKGINTHRFLVYGKRVSFNKEQLKKETEVNKGFPMKWIIGGITFLAVIIIGSIFVYKWIKI</sequence>
<evidence type="ECO:0000313" key="4">
    <source>
        <dbReference type="EMBL" id="EOM19186.1"/>
    </source>
</evidence>
<keyword evidence="3" id="KW-0812">Transmembrane</keyword>
<feature type="active site" description="Acyl-thioester intermediate" evidence="2">
    <location>
        <position position="189"/>
    </location>
</feature>
<comment type="caution">
    <text evidence="4">The sequence shown here is derived from an EMBL/GenBank/DDBJ whole genome shotgun (WGS) entry which is preliminary data.</text>
</comment>
<dbReference type="InterPro" id="IPR005754">
    <property type="entry name" value="Sortase"/>
</dbReference>
<accession>A0A829FFQ3</accession>
<dbReference type="NCBIfam" id="TIGR01076">
    <property type="entry name" value="sortase_fam"/>
    <property type="match status" value="1"/>
</dbReference>
<evidence type="ECO:0000256" key="3">
    <source>
        <dbReference type="SAM" id="Phobius"/>
    </source>
</evidence>
<gene>
    <name evidence="4" type="ORF">SSM_02788</name>
</gene>
<organism evidence="4 5">
    <name type="scientific">Enterococcus faecium EnGen0192</name>
    <dbReference type="NCBI Taxonomy" id="1157487"/>
    <lineage>
        <taxon>Bacteria</taxon>
        <taxon>Bacillati</taxon>
        <taxon>Bacillota</taxon>
        <taxon>Bacilli</taxon>
        <taxon>Lactobacillales</taxon>
        <taxon>Enterococcaceae</taxon>
        <taxon>Enterococcus</taxon>
    </lineage>
</organism>
<dbReference type="EMBL" id="AITY01000062">
    <property type="protein sequence ID" value="EOM19186.1"/>
    <property type="molecule type" value="Genomic_DNA"/>
</dbReference>
<dbReference type="InterPro" id="IPR042002">
    <property type="entry name" value="Sortase_C"/>
</dbReference>
<dbReference type="AlphaFoldDB" id="A0A829FFQ3"/>
<dbReference type="CDD" id="cd05827">
    <property type="entry name" value="Sortase_C"/>
    <property type="match status" value="1"/>
</dbReference>
<dbReference type="GO" id="GO:0016787">
    <property type="term" value="F:hydrolase activity"/>
    <property type="evidence" value="ECO:0007669"/>
    <property type="project" value="UniProtKB-KW"/>
</dbReference>
<evidence type="ECO:0000313" key="5">
    <source>
        <dbReference type="Proteomes" id="UP000013897"/>
    </source>
</evidence>
<evidence type="ECO:0000256" key="1">
    <source>
        <dbReference type="ARBA" id="ARBA00022801"/>
    </source>
</evidence>
<dbReference type="Gene3D" id="2.40.260.10">
    <property type="entry name" value="Sortase"/>
    <property type="match status" value="1"/>
</dbReference>
<name>A0A829FFQ3_ENTFC</name>
<dbReference type="SUPFAM" id="SSF63817">
    <property type="entry name" value="Sortase"/>
    <property type="match status" value="1"/>
</dbReference>
<protein>
    <submittedName>
        <fullName evidence="4">Sortase</fullName>
    </submittedName>
</protein>
<dbReference type="Proteomes" id="UP000013897">
    <property type="component" value="Unassembled WGS sequence"/>
</dbReference>
<proteinExistence type="predicted"/>
<dbReference type="NCBIfam" id="NF033745">
    <property type="entry name" value="class_C_sortase"/>
    <property type="match status" value="1"/>
</dbReference>
<keyword evidence="1" id="KW-0378">Hydrolase</keyword>
<evidence type="ECO:0000256" key="2">
    <source>
        <dbReference type="PIRSR" id="PIRSR605754-1"/>
    </source>
</evidence>
<keyword evidence="3" id="KW-1133">Transmembrane helix</keyword>
<feature type="transmembrane region" description="Helical" evidence="3">
    <location>
        <begin position="227"/>
        <end position="249"/>
    </location>
</feature>
<keyword evidence="3" id="KW-0472">Membrane</keyword>
<reference evidence="4 5" key="1">
    <citation type="submission" date="2013-02" db="EMBL/GenBank/DDBJ databases">
        <title>The Genome Sequence of Enterococcus faecium HM1072.</title>
        <authorList>
            <consortium name="The Broad Institute Genome Sequencing Platform"/>
            <consortium name="The Broad Institute Genome Sequencing Center for Infectious Disease"/>
            <person name="Earl A.M."/>
            <person name="Gilmore M.S."/>
            <person name="Lebreton F."/>
            <person name="Courvalin P."/>
            <person name="Walker B."/>
            <person name="Young S.K."/>
            <person name="Zeng Q."/>
            <person name="Gargeya S."/>
            <person name="Fitzgerald M."/>
            <person name="Haas B."/>
            <person name="Abouelleil A."/>
            <person name="Alvarado L."/>
            <person name="Arachchi H.M."/>
            <person name="Berlin A.M."/>
            <person name="Chapman S.B."/>
            <person name="Dewar J."/>
            <person name="Goldberg J."/>
            <person name="Griggs A."/>
            <person name="Gujja S."/>
            <person name="Hansen M."/>
            <person name="Howarth C."/>
            <person name="Imamovic A."/>
            <person name="Larimer J."/>
            <person name="McCowan C."/>
            <person name="Murphy C."/>
            <person name="Neiman D."/>
            <person name="Pearson M."/>
            <person name="Priest M."/>
            <person name="Roberts A."/>
            <person name="Saif S."/>
            <person name="Shea T."/>
            <person name="Sisk P."/>
            <person name="Sykes S."/>
            <person name="Wortman J."/>
            <person name="Nusbaum C."/>
            <person name="Birren B."/>
        </authorList>
    </citation>
    <scope>NUCLEOTIDE SEQUENCE [LARGE SCALE GENOMIC DNA]</scope>
    <source>
        <strain evidence="4 5">HM1072</strain>
    </source>
</reference>
<feature type="active site" description="Proton donor/acceptor" evidence="2">
    <location>
        <position position="122"/>
    </location>
</feature>